<gene>
    <name evidence="4" type="ORF">MNODULE_16200</name>
</gene>
<dbReference type="Pfam" id="PF14742">
    <property type="entry name" value="GDE_N_bis"/>
    <property type="match status" value="1"/>
</dbReference>
<feature type="compositionally biased region" description="Basic and acidic residues" evidence="1">
    <location>
        <begin position="37"/>
        <end position="56"/>
    </location>
</feature>
<sequence>MSRTPSRPKGWSAVTSRHMKRSSPFGTGRCRRTSWPKRPDLRTDARAASDESRDHTLFQGDSMNDETALRDDYYILTSPVAAGIKKLSLKQEEGFIVCDKFGNFRSRFQGELGFYFEGTRFLNLLGLRINEEFPLFLYSTVSSDDSEILVDLTNPDYTIDRHLVIPRNTVFIRKRLLLYRNTFFQTLQFKNFHTHQIELKICLQYGADFLDVFEIRGTERPKRGELFPPEYQRGAVSFKYSGLDDILRSLHLKFDPLPEEANGEEATFFIRLPPQKEWELHLSATALTGERRWNKRWNFPQVITRVRKGIIKWEQERTRIVTSNESFNQLLSRSLSDIRMLETETPHGPYPYAGIPWFVAPFGRDGIITSLEILPFQPQIARGTLQYLAKLQGKEHNPFLDEAPGKIMHEYRKGEMANLREIPFIPYYGSVDSTPLFLILLHQYLSWTGDVAFVESLWPNALAALEWIRKYGDLDQDGYIEYHRESPIGLQQQGWKDSHDSVFHADGKFADSPIALVEVQGYLYAALVGLGSIASQLGKINLQMELISEAQALRERFDRDFWSDEKQFYALALDKDKKKCEVVTSNPGHCLWTGLIDDRKARKIADRLISPDMFCGWGIRTVAEGEPRYNPMSYHNGGVWPHDNAIILAGFKRYGLNEHLRLVATGLFESTLFLENGRLPELFCGFARTMGHGPTPYPIACSPQAWSAASIFSVLSSFLGLSADAPNQRLYFTDPVLPTWLKWVDITNLQVGNERVDFIVREGRTGALIEVTNKSPKVEVVTRR</sequence>
<evidence type="ECO:0000313" key="4">
    <source>
        <dbReference type="EMBL" id="NKE72292.1"/>
    </source>
</evidence>
<proteinExistence type="predicted"/>
<dbReference type="InterPro" id="IPR008928">
    <property type="entry name" value="6-hairpin_glycosidase_sf"/>
</dbReference>
<evidence type="ECO:0000259" key="3">
    <source>
        <dbReference type="Pfam" id="PF22422"/>
    </source>
</evidence>
<dbReference type="Proteomes" id="UP000534783">
    <property type="component" value="Unassembled WGS sequence"/>
</dbReference>
<feature type="domain" description="Mannosylglycerate hydrolase MGH1-like glycoside hydrolase" evidence="3">
    <location>
        <begin position="433"/>
        <end position="668"/>
    </location>
</feature>
<dbReference type="EMBL" id="VTOW01000003">
    <property type="protein sequence ID" value="NKE72292.1"/>
    <property type="molecule type" value="Genomic_DNA"/>
</dbReference>
<dbReference type="SUPFAM" id="SSF48208">
    <property type="entry name" value="Six-hairpin glycosidases"/>
    <property type="match status" value="1"/>
</dbReference>
<dbReference type="InterPro" id="IPR012341">
    <property type="entry name" value="6hp_glycosidase-like_sf"/>
</dbReference>
<dbReference type="InterPro" id="IPR054491">
    <property type="entry name" value="MGH1-like_GH"/>
</dbReference>
<accession>A0A7X6DS91</accession>
<evidence type="ECO:0000313" key="5">
    <source>
        <dbReference type="Proteomes" id="UP000534783"/>
    </source>
</evidence>
<feature type="domain" description="Putative glycogen debranching enzyme N-terminal" evidence="2">
    <location>
        <begin position="89"/>
        <end position="282"/>
    </location>
</feature>
<dbReference type="InterPro" id="IPR032856">
    <property type="entry name" value="GDE_N_bis"/>
</dbReference>
<feature type="region of interest" description="Disordered" evidence="1">
    <location>
        <begin position="1"/>
        <end position="59"/>
    </location>
</feature>
<dbReference type="GO" id="GO:0005975">
    <property type="term" value="P:carbohydrate metabolic process"/>
    <property type="evidence" value="ECO:0007669"/>
    <property type="project" value="InterPro"/>
</dbReference>
<name>A0A7X6DS91_9BACT</name>
<evidence type="ECO:0000256" key="1">
    <source>
        <dbReference type="SAM" id="MobiDB-lite"/>
    </source>
</evidence>
<dbReference type="AlphaFoldDB" id="A0A7X6DS91"/>
<protein>
    <submittedName>
        <fullName evidence="4">Amylo-alpha-1,6-glucosidase</fullName>
    </submittedName>
</protein>
<comment type="caution">
    <text evidence="4">The sequence shown here is derived from an EMBL/GenBank/DDBJ whole genome shotgun (WGS) entry which is preliminary data.</text>
</comment>
<dbReference type="Gene3D" id="1.50.10.10">
    <property type="match status" value="1"/>
</dbReference>
<organism evidence="4 5">
    <name type="scientific">Candidatus Manganitrophus noduliformans</name>
    <dbReference type="NCBI Taxonomy" id="2606439"/>
    <lineage>
        <taxon>Bacteria</taxon>
        <taxon>Pseudomonadati</taxon>
        <taxon>Nitrospirota</taxon>
        <taxon>Nitrospiria</taxon>
        <taxon>Candidatus Troglogloeales</taxon>
        <taxon>Candidatus Manganitrophaceae</taxon>
        <taxon>Candidatus Manganitrophus</taxon>
    </lineage>
</organism>
<keyword evidence="5" id="KW-1185">Reference proteome</keyword>
<reference evidence="4 5" key="1">
    <citation type="journal article" date="2020" name="Nature">
        <title>Bacterial chemolithoautotrophy via manganese oxidation.</title>
        <authorList>
            <person name="Yu H."/>
            <person name="Leadbetter J.R."/>
        </authorList>
    </citation>
    <scope>NUCLEOTIDE SEQUENCE [LARGE SCALE GENOMIC DNA]</scope>
    <source>
        <strain evidence="4 5">Mn-1</strain>
    </source>
</reference>
<evidence type="ECO:0000259" key="2">
    <source>
        <dbReference type="Pfam" id="PF14742"/>
    </source>
</evidence>
<dbReference type="Pfam" id="PF22422">
    <property type="entry name" value="MGH1-like_GH"/>
    <property type="match status" value="1"/>
</dbReference>